<dbReference type="Pfam" id="PF13465">
    <property type="entry name" value="zf-H2C2_2"/>
    <property type="match status" value="1"/>
</dbReference>
<evidence type="ECO:0000256" key="7">
    <source>
        <dbReference type="ARBA" id="ARBA00023125"/>
    </source>
</evidence>
<evidence type="ECO:0000256" key="11">
    <source>
        <dbReference type="SAM" id="MobiDB-lite"/>
    </source>
</evidence>
<feature type="compositionally biased region" description="Basic and acidic residues" evidence="11">
    <location>
        <begin position="267"/>
        <end position="292"/>
    </location>
</feature>
<evidence type="ECO:0000256" key="6">
    <source>
        <dbReference type="ARBA" id="ARBA00022833"/>
    </source>
</evidence>
<evidence type="ECO:0000256" key="5">
    <source>
        <dbReference type="ARBA" id="ARBA00022771"/>
    </source>
</evidence>
<dbReference type="InterPro" id="IPR027756">
    <property type="entry name" value="Ovo-like"/>
</dbReference>
<dbReference type="GO" id="GO:0008270">
    <property type="term" value="F:zinc ion binding"/>
    <property type="evidence" value="ECO:0007669"/>
    <property type="project" value="UniProtKB-KW"/>
</dbReference>
<feature type="domain" description="C2H2-type" evidence="12">
    <location>
        <begin position="145"/>
        <end position="172"/>
    </location>
</feature>
<evidence type="ECO:0000256" key="3">
    <source>
        <dbReference type="ARBA" id="ARBA00022723"/>
    </source>
</evidence>
<keyword evidence="6" id="KW-0862">Zinc</keyword>
<feature type="domain" description="C2H2-type" evidence="12">
    <location>
        <begin position="173"/>
        <end position="196"/>
    </location>
</feature>
<reference evidence="14" key="1">
    <citation type="submission" date="2025-08" db="UniProtKB">
        <authorList>
            <consortium name="RefSeq"/>
        </authorList>
    </citation>
    <scope>IDENTIFICATION</scope>
    <source>
        <tissue evidence="14">Gonad</tissue>
    </source>
</reference>
<dbReference type="Pfam" id="PF00096">
    <property type="entry name" value="zf-C2H2"/>
    <property type="match status" value="1"/>
</dbReference>
<evidence type="ECO:0000313" key="14">
    <source>
        <dbReference type="RefSeq" id="XP_019636659.1"/>
    </source>
</evidence>
<organism evidence="13 14">
    <name type="scientific">Branchiostoma belcheri</name>
    <name type="common">Amphioxus</name>
    <dbReference type="NCBI Taxonomy" id="7741"/>
    <lineage>
        <taxon>Eukaryota</taxon>
        <taxon>Metazoa</taxon>
        <taxon>Chordata</taxon>
        <taxon>Cephalochordata</taxon>
        <taxon>Leptocardii</taxon>
        <taxon>Amphioxiformes</taxon>
        <taxon>Branchiostomatidae</taxon>
        <taxon>Branchiostoma</taxon>
    </lineage>
</organism>
<keyword evidence="3" id="KW-0479">Metal-binding</keyword>
<keyword evidence="13" id="KW-1185">Reference proteome</keyword>
<feature type="domain" description="C2H2-type" evidence="12">
    <location>
        <begin position="212"/>
        <end position="240"/>
    </location>
</feature>
<evidence type="ECO:0000313" key="13">
    <source>
        <dbReference type="Proteomes" id="UP000515135"/>
    </source>
</evidence>
<dbReference type="InterPro" id="IPR013087">
    <property type="entry name" value="Znf_C2H2_type"/>
</dbReference>
<dbReference type="PROSITE" id="PS50157">
    <property type="entry name" value="ZINC_FINGER_C2H2_2"/>
    <property type="match status" value="4"/>
</dbReference>
<evidence type="ECO:0000259" key="12">
    <source>
        <dbReference type="PROSITE" id="PS50157"/>
    </source>
</evidence>
<keyword evidence="4" id="KW-0677">Repeat</keyword>
<evidence type="ECO:0000256" key="1">
    <source>
        <dbReference type="ARBA" id="ARBA00004123"/>
    </source>
</evidence>
<dbReference type="GO" id="GO:0005634">
    <property type="term" value="C:nucleus"/>
    <property type="evidence" value="ECO:0007669"/>
    <property type="project" value="UniProtKB-SubCell"/>
</dbReference>
<name>A0A6P4ZRE0_BRABE</name>
<keyword evidence="8" id="KW-0804">Transcription</keyword>
<evidence type="ECO:0000256" key="2">
    <source>
        <dbReference type="ARBA" id="ARBA00006991"/>
    </source>
</evidence>
<dbReference type="FunFam" id="3.30.160.60:FF:001384">
    <property type="entry name" value="Zinc finger protein"/>
    <property type="match status" value="1"/>
</dbReference>
<feature type="compositionally biased region" description="Polar residues" evidence="11">
    <location>
        <begin position="43"/>
        <end position="54"/>
    </location>
</feature>
<dbReference type="SMART" id="SM00355">
    <property type="entry name" value="ZnF_C2H2"/>
    <property type="match status" value="4"/>
</dbReference>
<dbReference type="OrthoDB" id="6508643at2759"/>
<evidence type="ECO:0000256" key="8">
    <source>
        <dbReference type="ARBA" id="ARBA00023163"/>
    </source>
</evidence>
<feature type="region of interest" description="Disordered" evidence="11">
    <location>
        <begin position="252"/>
        <end position="307"/>
    </location>
</feature>
<dbReference type="Gene3D" id="3.30.160.60">
    <property type="entry name" value="Classic Zinc Finger"/>
    <property type="match status" value="3"/>
</dbReference>
<dbReference type="FunFam" id="3.30.160.60:FF:000452">
    <property type="entry name" value="Transcription factor Ovo-like 2"/>
    <property type="match status" value="1"/>
</dbReference>
<proteinExistence type="inferred from homology"/>
<dbReference type="Proteomes" id="UP000515135">
    <property type="component" value="Unplaced"/>
</dbReference>
<dbReference type="FunFam" id="3.30.160.60:FF:000188">
    <property type="entry name" value="Zinc finger protein 787"/>
    <property type="match status" value="1"/>
</dbReference>
<protein>
    <submittedName>
        <fullName evidence="14">Transcription factor Ovo-like 2 isoform X1</fullName>
    </submittedName>
</protein>
<comment type="subcellular location">
    <subcellularLocation>
        <location evidence="1">Nucleus</location>
    </subcellularLocation>
</comment>
<dbReference type="PANTHER" id="PTHR10032:SF271">
    <property type="entry name" value="RH12261P-RELATED"/>
    <property type="match status" value="1"/>
</dbReference>
<keyword evidence="9" id="KW-0539">Nucleus</keyword>
<dbReference type="AlphaFoldDB" id="A0A6P4ZRE0"/>
<evidence type="ECO:0000256" key="10">
    <source>
        <dbReference type="PROSITE-ProRule" id="PRU00042"/>
    </source>
</evidence>
<gene>
    <name evidence="14" type="primary">LOC109479207</name>
</gene>
<dbReference type="GO" id="GO:0000978">
    <property type="term" value="F:RNA polymerase II cis-regulatory region sequence-specific DNA binding"/>
    <property type="evidence" value="ECO:0007669"/>
    <property type="project" value="TreeGrafter"/>
</dbReference>
<feature type="domain" description="C2H2-type" evidence="12">
    <location>
        <begin position="117"/>
        <end position="144"/>
    </location>
</feature>
<dbReference type="PROSITE" id="PS00028">
    <property type="entry name" value="ZINC_FINGER_C2H2_1"/>
    <property type="match status" value="3"/>
</dbReference>
<evidence type="ECO:0000256" key="9">
    <source>
        <dbReference type="ARBA" id="ARBA00023242"/>
    </source>
</evidence>
<dbReference type="SUPFAM" id="SSF57667">
    <property type="entry name" value="beta-beta-alpha zinc fingers"/>
    <property type="match status" value="2"/>
</dbReference>
<evidence type="ECO:0000256" key="4">
    <source>
        <dbReference type="ARBA" id="ARBA00022737"/>
    </source>
</evidence>
<keyword evidence="7" id="KW-0238">DNA-binding</keyword>
<feature type="region of interest" description="Disordered" evidence="11">
    <location>
        <begin position="1"/>
        <end position="110"/>
    </location>
</feature>
<dbReference type="InterPro" id="IPR036236">
    <property type="entry name" value="Znf_C2H2_sf"/>
</dbReference>
<accession>A0A6P4ZRE0</accession>
<dbReference type="GO" id="GO:0000981">
    <property type="term" value="F:DNA-binding transcription factor activity, RNA polymerase II-specific"/>
    <property type="evidence" value="ECO:0007669"/>
    <property type="project" value="TreeGrafter"/>
</dbReference>
<dbReference type="GeneID" id="109479207"/>
<sequence>MPKSFLVKCRSSGREGPPPVYPDTSYFSVQLSPPPGAVASFDFQPTSAHAQQTVPPESSSCASESAALPAEGSKKISPAKTENRKTSKPVAKVTGTQSTVKQERPSPAKPLNEARPFVCSLCGKDFAVQRMLNRHMKCHSATKRYKCEHCPKGFNDTFDLKRHVRTHTGIRPYKCEECGKGFTQRCSLESHYKKVHGFTLSYGYKERREKIYVCEECGHATMSPEEHLEHLKQVHPDNPALNKSFERKHLLKKQTEETKGEGTSTPDHMETDSDDSTGDKKEEDNKRKDNGKQKLPAAKRIRAETAA</sequence>
<dbReference type="GO" id="GO:0009913">
    <property type="term" value="P:epidermal cell differentiation"/>
    <property type="evidence" value="ECO:0007669"/>
    <property type="project" value="TreeGrafter"/>
</dbReference>
<dbReference type="KEGG" id="bbel:109479207"/>
<dbReference type="PANTHER" id="PTHR10032">
    <property type="entry name" value="ZINC FINGER PROTEIN WITH KRAB AND SCAN DOMAINS"/>
    <property type="match status" value="1"/>
</dbReference>
<dbReference type="RefSeq" id="XP_019636659.1">
    <property type="nucleotide sequence ID" value="XM_019781100.1"/>
</dbReference>
<feature type="compositionally biased region" description="Low complexity" evidence="11">
    <location>
        <begin position="55"/>
        <end position="71"/>
    </location>
</feature>
<keyword evidence="5 10" id="KW-0863">Zinc-finger</keyword>
<comment type="similarity">
    <text evidence="2">Belongs to the krueppel C2H2-type zinc-finger protein family.</text>
</comment>